<dbReference type="EMBL" id="LR796175">
    <property type="protein sequence ID" value="CAB4123685.1"/>
    <property type="molecule type" value="Genomic_DNA"/>
</dbReference>
<gene>
    <name evidence="1" type="ORF">UFOVP45_7</name>
</gene>
<reference evidence="1" key="1">
    <citation type="submission" date="2020-04" db="EMBL/GenBank/DDBJ databases">
        <authorList>
            <person name="Chiriac C."/>
            <person name="Salcher M."/>
            <person name="Ghai R."/>
            <person name="Kavagutti S V."/>
        </authorList>
    </citation>
    <scope>NUCLEOTIDE SEQUENCE</scope>
</reference>
<protein>
    <submittedName>
        <fullName evidence="1">Uncharacterized protein</fullName>
    </submittedName>
</protein>
<proteinExistence type="predicted"/>
<accession>A0A6J5KR28</accession>
<name>A0A6J5KR28_9CAUD</name>
<sequence length="78" mass="8998">MDAWDTFMRDWAGEPARKGRSRVPGVMERLNKLDGELSHNGGSSIKDAVKRIEQKLIEIDVRLDEGAQRFEDIEKDRK</sequence>
<organism evidence="1">
    <name type="scientific">uncultured Caudovirales phage</name>
    <dbReference type="NCBI Taxonomy" id="2100421"/>
    <lineage>
        <taxon>Viruses</taxon>
        <taxon>Duplodnaviria</taxon>
        <taxon>Heunggongvirae</taxon>
        <taxon>Uroviricota</taxon>
        <taxon>Caudoviricetes</taxon>
        <taxon>Peduoviridae</taxon>
        <taxon>Maltschvirus</taxon>
        <taxon>Maltschvirus maltsch</taxon>
    </lineage>
</organism>
<evidence type="ECO:0000313" key="1">
    <source>
        <dbReference type="EMBL" id="CAB4123685.1"/>
    </source>
</evidence>